<reference evidence="2" key="1">
    <citation type="submission" date="2023-06" db="EMBL/GenBank/DDBJ databases">
        <title>Genomic analysis of the entomopathogenic nematode Steinernema hermaphroditum.</title>
        <authorList>
            <person name="Schwarz E.M."/>
            <person name="Heppert J.K."/>
            <person name="Baniya A."/>
            <person name="Schwartz H.T."/>
            <person name="Tan C.-H."/>
            <person name="Antoshechkin I."/>
            <person name="Sternberg P.W."/>
            <person name="Goodrich-Blair H."/>
            <person name="Dillman A.R."/>
        </authorList>
    </citation>
    <scope>NUCLEOTIDE SEQUENCE</scope>
    <source>
        <strain evidence="2">PS9179</strain>
        <tissue evidence="2">Whole animal</tissue>
    </source>
</reference>
<gene>
    <name evidence="2" type="ORF">QR680_018387</name>
</gene>
<dbReference type="EMBL" id="JAUCMV010000004">
    <property type="protein sequence ID" value="KAK0406132.1"/>
    <property type="molecule type" value="Genomic_DNA"/>
</dbReference>
<feature type="transmembrane region" description="Helical" evidence="1">
    <location>
        <begin position="20"/>
        <end position="43"/>
    </location>
</feature>
<evidence type="ECO:0000313" key="3">
    <source>
        <dbReference type="Proteomes" id="UP001175271"/>
    </source>
</evidence>
<accession>A0AA39HHT2</accession>
<dbReference type="PROSITE" id="PS51257">
    <property type="entry name" value="PROKAR_LIPOPROTEIN"/>
    <property type="match status" value="1"/>
</dbReference>
<sequence length="190" mass="22139">MYVKAIDDELLFFGEAYRSCCNLCHITTACYLALLAELLKLLIQCVLLGDSDALTVTYVLVTGLAVLRASMGLVREKYLCLWPYLILKMFEAAFSFVTAMMIFVLTLIGNDSQRFLTNTLRWRYDVLKGSEMVTGTFFVVLFLMNAFIVHIVFRCQRYVRKRWMVNYLAQRKIAYESWFWLLNNCPSTHK</sequence>
<keyword evidence="1" id="KW-0472">Membrane</keyword>
<keyword evidence="3" id="KW-1185">Reference proteome</keyword>
<feature type="transmembrane region" description="Helical" evidence="1">
    <location>
        <begin position="86"/>
        <end position="108"/>
    </location>
</feature>
<feature type="transmembrane region" description="Helical" evidence="1">
    <location>
        <begin position="55"/>
        <end position="74"/>
    </location>
</feature>
<dbReference type="AlphaFoldDB" id="A0AA39HHT2"/>
<proteinExistence type="predicted"/>
<evidence type="ECO:0000313" key="2">
    <source>
        <dbReference type="EMBL" id="KAK0406132.1"/>
    </source>
</evidence>
<evidence type="ECO:0000256" key="1">
    <source>
        <dbReference type="SAM" id="Phobius"/>
    </source>
</evidence>
<protein>
    <submittedName>
        <fullName evidence="2">Uncharacterized protein</fullName>
    </submittedName>
</protein>
<keyword evidence="1" id="KW-0812">Transmembrane</keyword>
<name>A0AA39HHT2_9BILA</name>
<organism evidence="2 3">
    <name type="scientific">Steinernema hermaphroditum</name>
    <dbReference type="NCBI Taxonomy" id="289476"/>
    <lineage>
        <taxon>Eukaryota</taxon>
        <taxon>Metazoa</taxon>
        <taxon>Ecdysozoa</taxon>
        <taxon>Nematoda</taxon>
        <taxon>Chromadorea</taxon>
        <taxon>Rhabditida</taxon>
        <taxon>Tylenchina</taxon>
        <taxon>Panagrolaimomorpha</taxon>
        <taxon>Strongyloidoidea</taxon>
        <taxon>Steinernematidae</taxon>
        <taxon>Steinernema</taxon>
    </lineage>
</organism>
<dbReference type="Proteomes" id="UP001175271">
    <property type="component" value="Unassembled WGS sequence"/>
</dbReference>
<comment type="caution">
    <text evidence="2">The sequence shown here is derived from an EMBL/GenBank/DDBJ whole genome shotgun (WGS) entry which is preliminary data.</text>
</comment>
<keyword evidence="1" id="KW-1133">Transmembrane helix</keyword>
<feature type="transmembrane region" description="Helical" evidence="1">
    <location>
        <begin position="132"/>
        <end position="153"/>
    </location>
</feature>